<proteinExistence type="predicted"/>
<protein>
    <submittedName>
        <fullName evidence="6">DEAD/DEAH box helicase</fullName>
    </submittedName>
</protein>
<evidence type="ECO:0000256" key="1">
    <source>
        <dbReference type="ARBA" id="ARBA00022741"/>
    </source>
</evidence>
<dbReference type="RefSeq" id="WP_273841933.1">
    <property type="nucleotide sequence ID" value="NZ_JAQQWT010000004.1"/>
</dbReference>
<dbReference type="CDD" id="cd18785">
    <property type="entry name" value="SF2_C"/>
    <property type="match status" value="1"/>
</dbReference>
<name>A0ABV6NFT2_9BACI</name>
<dbReference type="EMBL" id="JBHLTR010000013">
    <property type="protein sequence ID" value="MFC0559279.1"/>
    <property type="molecule type" value="Genomic_DNA"/>
</dbReference>
<comment type="caution">
    <text evidence="6">The sequence shown here is derived from an EMBL/GenBank/DDBJ whole genome shotgun (WGS) entry which is preliminary data.</text>
</comment>
<keyword evidence="1" id="KW-0547">Nucleotide-binding</keyword>
<dbReference type="SMART" id="SM00490">
    <property type="entry name" value="HELICc"/>
    <property type="match status" value="1"/>
</dbReference>
<keyword evidence="2" id="KW-0067">ATP-binding</keyword>
<dbReference type="InterPro" id="IPR027417">
    <property type="entry name" value="P-loop_NTPase"/>
</dbReference>
<evidence type="ECO:0000256" key="2">
    <source>
        <dbReference type="ARBA" id="ARBA00022840"/>
    </source>
</evidence>
<organism evidence="6 7">
    <name type="scientific">Halalkalibacter alkalisediminis</name>
    <dbReference type="NCBI Taxonomy" id="935616"/>
    <lineage>
        <taxon>Bacteria</taxon>
        <taxon>Bacillati</taxon>
        <taxon>Bacillota</taxon>
        <taxon>Bacilli</taxon>
        <taxon>Bacillales</taxon>
        <taxon>Bacillaceae</taxon>
        <taxon>Halalkalibacter</taxon>
    </lineage>
</organism>
<dbReference type="InterPro" id="IPR006935">
    <property type="entry name" value="Helicase/UvrB_N"/>
</dbReference>
<evidence type="ECO:0000259" key="4">
    <source>
        <dbReference type="PROSITE" id="PS51192"/>
    </source>
</evidence>
<dbReference type="Pfam" id="PF00271">
    <property type="entry name" value="Helicase_C"/>
    <property type="match status" value="1"/>
</dbReference>
<evidence type="ECO:0000313" key="7">
    <source>
        <dbReference type="Proteomes" id="UP001589833"/>
    </source>
</evidence>
<keyword evidence="6" id="KW-0347">Helicase</keyword>
<dbReference type="SMART" id="SM00487">
    <property type="entry name" value="DEXDc"/>
    <property type="match status" value="1"/>
</dbReference>
<evidence type="ECO:0000256" key="3">
    <source>
        <dbReference type="ARBA" id="ARBA00023125"/>
    </source>
</evidence>
<accession>A0ABV6NFT2</accession>
<dbReference type="PROSITE" id="PS51194">
    <property type="entry name" value="HELICASE_CTER"/>
    <property type="match status" value="1"/>
</dbReference>
<sequence>MIQSLLFGKRLLLSEIPILEHHLPHPHIQSQPGIQLINGRETCIRCGNDDRMLFAKHICARCGKTCSYCRHCLQLGKVSSCQPLYHWTGPPIERPVQSNSLHWKGALTLSQKAASDSVIEAIKNQQKLLVWAVCGAGKTEVLFRGLEAAFAQGKRVLLSTPRTDVVKELSPRLQQSFPHTHIETLYGGRKEKKTGAQLVLSTTHQAMRFYRAFDVVIIDEVDAFPYSYDQRLQHAVRQAQKPNATTIYLSATPSKDLLKMPDLTLIKIPKRYHGFRLPVPRFQWCGNWQKQLQKKKLPPVLITWLQTNKPLLLFVPSLQTLQLISSLLQLYQIKHLAVHAKEPNRHRYVEAFRNGNVRLMVTTTILERGVTFADVQVAVFGAEDPIFEESALVQIAGRAGRKKEAPTGDVVYFHYGVSQEMKRARTHIQHMNKEGGFL</sequence>
<dbReference type="GO" id="GO:0004386">
    <property type="term" value="F:helicase activity"/>
    <property type="evidence" value="ECO:0007669"/>
    <property type="project" value="UniProtKB-KW"/>
</dbReference>
<dbReference type="InterPro" id="IPR014001">
    <property type="entry name" value="Helicase_ATP-bd"/>
</dbReference>
<dbReference type="PANTHER" id="PTHR30580">
    <property type="entry name" value="PRIMOSOMAL PROTEIN N"/>
    <property type="match status" value="1"/>
</dbReference>
<dbReference type="Pfam" id="PF04851">
    <property type="entry name" value="ResIII"/>
    <property type="match status" value="1"/>
</dbReference>
<feature type="domain" description="Helicase C-terminal" evidence="5">
    <location>
        <begin position="296"/>
        <end position="438"/>
    </location>
</feature>
<dbReference type="PROSITE" id="PS51192">
    <property type="entry name" value="HELICASE_ATP_BIND_1"/>
    <property type="match status" value="1"/>
</dbReference>
<evidence type="ECO:0000313" key="6">
    <source>
        <dbReference type="EMBL" id="MFC0559279.1"/>
    </source>
</evidence>
<dbReference type="Gene3D" id="3.40.50.300">
    <property type="entry name" value="P-loop containing nucleotide triphosphate hydrolases"/>
    <property type="match status" value="2"/>
</dbReference>
<evidence type="ECO:0000259" key="5">
    <source>
        <dbReference type="PROSITE" id="PS51194"/>
    </source>
</evidence>
<dbReference type="PANTHER" id="PTHR30580:SF1">
    <property type="entry name" value="COMF OPERON PROTEIN 1"/>
    <property type="match status" value="1"/>
</dbReference>
<keyword evidence="3" id="KW-0238">DNA-binding</keyword>
<gene>
    <name evidence="6" type="ORF">ACFFH4_09495</name>
</gene>
<dbReference type="Proteomes" id="UP001589833">
    <property type="component" value="Unassembled WGS sequence"/>
</dbReference>
<keyword evidence="6" id="KW-0378">Hydrolase</keyword>
<reference evidence="6 7" key="1">
    <citation type="submission" date="2024-09" db="EMBL/GenBank/DDBJ databases">
        <authorList>
            <person name="Sun Q."/>
            <person name="Mori K."/>
        </authorList>
    </citation>
    <scope>NUCLEOTIDE SEQUENCE [LARGE SCALE GENOMIC DNA]</scope>
    <source>
        <strain evidence="6 7">NCAIM B.02301</strain>
    </source>
</reference>
<keyword evidence="7" id="KW-1185">Reference proteome</keyword>
<dbReference type="SUPFAM" id="SSF52540">
    <property type="entry name" value="P-loop containing nucleoside triphosphate hydrolases"/>
    <property type="match status" value="1"/>
</dbReference>
<feature type="domain" description="Helicase ATP-binding" evidence="4">
    <location>
        <begin position="119"/>
        <end position="271"/>
    </location>
</feature>
<dbReference type="InterPro" id="IPR001650">
    <property type="entry name" value="Helicase_C-like"/>
</dbReference>